<dbReference type="RefSeq" id="WP_336348715.1">
    <property type="nucleotide sequence ID" value="NZ_JAZAQL010000001.1"/>
</dbReference>
<proteinExistence type="predicted"/>
<dbReference type="InterPro" id="IPR055707">
    <property type="entry name" value="DUF7283"/>
</dbReference>
<accession>A0ABD5V8F1</accession>
<protein>
    <submittedName>
        <fullName evidence="1">Uncharacterized protein</fullName>
    </submittedName>
</protein>
<gene>
    <name evidence="1" type="ORF">ACFQGB_02360</name>
</gene>
<reference evidence="1 2" key="1">
    <citation type="journal article" date="2019" name="Int. J. Syst. Evol. Microbiol.">
        <title>The Global Catalogue of Microorganisms (GCM) 10K type strain sequencing project: providing services to taxonomists for standard genome sequencing and annotation.</title>
        <authorList>
            <consortium name="The Broad Institute Genomics Platform"/>
            <consortium name="The Broad Institute Genome Sequencing Center for Infectious Disease"/>
            <person name="Wu L."/>
            <person name="Ma J."/>
        </authorList>
    </citation>
    <scope>NUCLEOTIDE SEQUENCE [LARGE SCALE GENOMIC DNA]</scope>
    <source>
        <strain evidence="1 2">GX26</strain>
    </source>
</reference>
<comment type="caution">
    <text evidence="1">The sequence shown here is derived from an EMBL/GenBank/DDBJ whole genome shotgun (WGS) entry which is preliminary data.</text>
</comment>
<evidence type="ECO:0000313" key="2">
    <source>
        <dbReference type="Proteomes" id="UP001596395"/>
    </source>
</evidence>
<name>A0ABD5V8F1_9EURY</name>
<keyword evidence="2" id="KW-1185">Reference proteome</keyword>
<dbReference type="AlphaFoldDB" id="A0ABD5V8F1"/>
<organism evidence="1 2">
    <name type="scientific">Halorubellus litoreus</name>
    <dbReference type="NCBI Taxonomy" id="755308"/>
    <lineage>
        <taxon>Archaea</taxon>
        <taxon>Methanobacteriati</taxon>
        <taxon>Methanobacteriota</taxon>
        <taxon>Stenosarchaea group</taxon>
        <taxon>Halobacteria</taxon>
        <taxon>Halobacteriales</taxon>
        <taxon>Halorubellaceae</taxon>
        <taxon>Halorubellus</taxon>
    </lineage>
</organism>
<dbReference type="EMBL" id="JBHSXN010000001">
    <property type="protein sequence ID" value="MFC6951697.1"/>
    <property type="molecule type" value="Genomic_DNA"/>
</dbReference>
<dbReference type="Pfam" id="PF23954">
    <property type="entry name" value="DUF7283"/>
    <property type="match status" value="1"/>
</dbReference>
<evidence type="ECO:0000313" key="1">
    <source>
        <dbReference type="EMBL" id="MFC6951697.1"/>
    </source>
</evidence>
<dbReference type="Proteomes" id="UP001596395">
    <property type="component" value="Unassembled WGS sequence"/>
</dbReference>
<sequence length="158" mass="16129">MLDVAPGATYWFLGLAAASLVVVGVAADLPTRPPPDASAAANTVDALAASEYEGTATHPVSANAVRVTARSLSLRSSAGSSHATFAFAPVTPAPPGSALAAVARGAPPGERFESPRALAAAAETARRDARDADWRTASDSVRVRRVNWGEVRVTLVLA</sequence>